<evidence type="ECO:0000256" key="1">
    <source>
        <dbReference type="ARBA" id="ARBA00007608"/>
    </source>
</evidence>
<dbReference type="RefSeq" id="WP_068803591.1">
    <property type="nucleotide sequence ID" value="NZ_MBFM01000001.1"/>
</dbReference>
<evidence type="ECO:0000313" key="7">
    <source>
        <dbReference type="Proteomes" id="UP000536534"/>
    </source>
</evidence>
<evidence type="ECO:0000256" key="2">
    <source>
        <dbReference type="ARBA" id="ARBA00011245"/>
    </source>
</evidence>
<dbReference type="GO" id="GO:0017110">
    <property type="term" value="F:nucleoside diphosphate phosphatase activity"/>
    <property type="evidence" value="ECO:0007669"/>
    <property type="project" value="InterPro"/>
</dbReference>
<proteinExistence type="inferred from homology"/>
<dbReference type="EMBL" id="JAAYYV010000040">
    <property type="protein sequence ID" value="NLF53087.1"/>
    <property type="molecule type" value="Genomic_DNA"/>
</dbReference>
<comment type="subunit">
    <text evidence="2 4">Monomer.</text>
</comment>
<dbReference type="OrthoDB" id="8594221at2"/>
<sequence length="151" mass="17184">MKPRSWKPNVTVAAVIERDGRFLLVEEHTPQGLQLNQPAGHLEEGESLLEATVRETLEETAHDFVPDYLVGIYQWPTPARDITYLRFAFGGRLGEEIAGRRLDDGIVRALWLTPGEVRASTARHRSPLILQCVEDWLSGRRYPLALIRHYA</sequence>
<accession>A0A7X7LTF5</accession>
<dbReference type="AlphaFoldDB" id="A0A7X7LTF5"/>
<dbReference type="Proteomes" id="UP000536534">
    <property type="component" value="Unassembled WGS sequence"/>
</dbReference>
<dbReference type="InterPro" id="IPR033713">
    <property type="entry name" value="NudJ"/>
</dbReference>
<dbReference type="PROSITE" id="PS51462">
    <property type="entry name" value="NUDIX"/>
    <property type="match status" value="1"/>
</dbReference>
<comment type="similarity">
    <text evidence="1 4">Belongs to the Nudix hydrolase family. NudJ subfamily.</text>
</comment>
<dbReference type="GO" id="GO:0017111">
    <property type="term" value="F:ribonucleoside triphosphate phosphatase activity"/>
    <property type="evidence" value="ECO:0007669"/>
    <property type="project" value="InterPro"/>
</dbReference>
<feature type="domain" description="Nudix hydrolase" evidence="5">
    <location>
        <begin position="5"/>
        <end position="134"/>
    </location>
</feature>
<evidence type="ECO:0000256" key="3">
    <source>
        <dbReference type="ARBA" id="ARBA00015552"/>
    </source>
</evidence>
<dbReference type="Gene3D" id="3.90.79.10">
    <property type="entry name" value="Nucleoside Triphosphate Pyrophosphohydrolase"/>
    <property type="match status" value="1"/>
</dbReference>
<dbReference type="PANTHER" id="PTHR43222:SF11">
    <property type="entry name" value="PHOSPHATASE NUDJ"/>
    <property type="match status" value="1"/>
</dbReference>
<dbReference type="SUPFAM" id="SSF55811">
    <property type="entry name" value="Nudix"/>
    <property type="match status" value="1"/>
</dbReference>
<keyword evidence="4" id="KW-0460">Magnesium</keyword>
<keyword evidence="4 6" id="KW-0378">Hydrolase</keyword>
<evidence type="ECO:0000256" key="4">
    <source>
        <dbReference type="RuleBase" id="RU364043"/>
    </source>
</evidence>
<evidence type="ECO:0000313" key="6">
    <source>
        <dbReference type="EMBL" id="NLF53087.1"/>
    </source>
</evidence>
<comment type="caution">
    <text evidence="6">The sequence shown here is derived from an EMBL/GenBank/DDBJ whole genome shotgun (WGS) entry which is preliminary data.</text>
</comment>
<gene>
    <name evidence="4" type="primary">nudJ</name>
    <name evidence="6" type="ORF">GX576_01535</name>
</gene>
<dbReference type="CDD" id="cd03675">
    <property type="entry name" value="NUDIX_Hydrolase"/>
    <property type="match status" value="1"/>
</dbReference>
<evidence type="ECO:0000259" key="5">
    <source>
        <dbReference type="PROSITE" id="PS51462"/>
    </source>
</evidence>
<dbReference type="EC" id="3.6.1.-" evidence="4"/>
<comment type="cofactor">
    <cofactor evidence="4">
        <name>Mg(2+)</name>
        <dbReference type="ChEBI" id="CHEBI:18420"/>
    </cofactor>
</comment>
<protein>
    <recommendedName>
        <fullName evidence="3 4">Phosphatase NudJ</fullName>
        <ecNumber evidence="4">3.6.1.-</ecNumber>
    </recommendedName>
</protein>
<dbReference type="InterPro" id="IPR000086">
    <property type="entry name" value="NUDIX_hydrolase_dom"/>
</dbReference>
<dbReference type="GO" id="GO:0004787">
    <property type="term" value="F:thiamine diphosphate phosphatase activity"/>
    <property type="evidence" value="ECO:0007669"/>
    <property type="project" value="InterPro"/>
</dbReference>
<name>A0A7X7LTF5_9RHOO</name>
<dbReference type="InterPro" id="IPR015797">
    <property type="entry name" value="NUDIX_hydrolase-like_dom_sf"/>
</dbReference>
<dbReference type="PANTHER" id="PTHR43222">
    <property type="entry name" value="NUDIX HYDROLASE 23"/>
    <property type="match status" value="1"/>
</dbReference>
<reference evidence="6 7" key="1">
    <citation type="journal article" date="2020" name="Biotechnol. Biofuels">
        <title>New insights from the biogas microbiome by comprehensive genome-resolved metagenomics of nearly 1600 species originating from multiple anaerobic digesters.</title>
        <authorList>
            <person name="Campanaro S."/>
            <person name="Treu L."/>
            <person name="Rodriguez-R L.M."/>
            <person name="Kovalovszki A."/>
            <person name="Ziels R.M."/>
            <person name="Maus I."/>
            <person name="Zhu X."/>
            <person name="Kougias P.G."/>
            <person name="Basile A."/>
            <person name="Luo G."/>
            <person name="Schluter A."/>
            <person name="Konstantinidis K.T."/>
            <person name="Angelidaki I."/>
        </authorList>
    </citation>
    <scope>NUCLEOTIDE SEQUENCE [LARGE SCALE GENOMIC DNA]</scope>
    <source>
        <strain evidence="6">AS06rmzACSIP_256</strain>
    </source>
</reference>
<organism evidence="6 7">
    <name type="scientific">Thauera phenolivorans</name>
    <dbReference type="NCBI Taxonomy" id="1792543"/>
    <lineage>
        <taxon>Bacteria</taxon>
        <taxon>Pseudomonadati</taxon>
        <taxon>Pseudomonadota</taxon>
        <taxon>Betaproteobacteria</taxon>
        <taxon>Rhodocyclales</taxon>
        <taxon>Zoogloeaceae</taxon>
        <taxon>Thauera</taxon>
    </lineage>
</organism>
<dbReference type="Pfam" id="PF00293">
    <property type="entry name" value="NUDIX"/>
    <property type="match status" value="1"/>
</dbReference>